<keyword evidence="1" id="KW-0175">Coiled coil</keyword>
<reference evidence="3 4" key="1">
    <citation type="submission" date="2017-06" db="EMBL/GenBank/DDBJ databases">
        <title>Genome sequencing of Fusobacterium nucleatum subsp. polymorphum KCOM 1232 (=ChDC F37).</title>
        <authorList>
            <person name="Kook J.-K."/>
            <person name="Park S.-N."/>
            <person name="Lim Y.K."/>
            <person name="Roh H."/>
        </authorList>
    </citation>
    <scope>NUCLEOTIDE SEQUENCE [LARGE SCALE GENOMIC DNA]</scope>
    <source>
        <strain evidence="4">KCOM 1232 ( ChDC F37)</strain>
    </source>
</reference>
<organism evidence="3 4">
    <name type="scientific">Fusobacterium nucleatum subsp. polymorphum</name>
    <name type="common">Fusobacterium polymorphum</name>
    <dbReference type="NCBI Taxonomy" id="76857"/>
    <lineage>
        <taxon>Bacteria</taxon>
        <taxon>Fusobacteriati</taxon>
        <taxon>Fusobacteriota</taxon>
        <taxon>Fusobacteriia</taxon>
        <taxon>Fusobacteriales</taxon>
        <taxon>Fusobacteriaceae</taxon>
        <taxon>Fusobacterium</taxon>
    </lineage>
</organism>
<evidence type="ECO:0000313" key="4">
    <source>
        <dbReference type="Proteomes" id="UP000222862"/>
    </source>
</evidence>
<accession>A0A2B7YL93</accession>
<evidence type="ECO:0000256" key="1">
    <source>
        <dbReference type="SAM" id="Coils"/>
    </source>
</evidence>
<feature type="coiled-coil region" evidence="1">
    <location>
        <begin position="128"/>
        <end position="158"/>
    </location>
</feature>
<gene>
    <name evidence="3" type="ORF">RN96_01035</name>
</gene>
<dbReference type="Proteomes" id="UP000222862">
    <property type="component" value="Unassembled WGS sequence"/>
</dbReference>
<dbReference type="RefSeq" id="WP_098701996.1">
    <property type="nucleotide sequence ID" value="NZ_NJGI01000001.1"/>
</dbReference>
<feature type="chain" id="PRO_5012812452" evidence="2">
    <location>
        <begin position="20"/>
        <end position="161"/>
    </location>
</feature>
<protein>
    <submittedName>
        <fullName evidence="3">Stress response protein NST1</fullName>
    </submittedName>
</protein>
<evidence type="ECO:0000313" key="3">
    <source>
        <dbReference type="EMBL" id="PGH21839.1"/>
    </source>
</evidence>
<evidence type="ECO:0000256" key="2">
    <source>
        <dbReference type="SAM" id="SignalP"/>
    </source>
</evidence>
<proteinExistence type="predicted"/>
<name>A0A2B7YL93_FUSNP</name>
<feature type="coiled-coil region" evidence="1">
    <location>
        <begin position="23"/>
        <end position="68"/>
    </location>
</feature>
<sequence>MKKLLMMLFLFLISIFSYAEKTAEEIMSDLREKEQEKIKQQEEVKKQKQTTQAKIEKEAEELMEAKRKELISEPLVDKFYRSENKVEASKKALEIGKSRMSFIKVQEDLKGETEDTLTGKYGNTYDKFEENSKKMQEILEERKKIQEQLRQLDELEKKVKN</sequence>
<keyword evidence="2" id="KW-0732">Signal</keyword>
<feature type="signal peptide" evidence="2">
    <location>
        <begin position="1"/>
        <end position="19"/>
    </location>
</feature>
<dbReference type="EMBL" id="NJGI01000001">
    <property type="protein sequence ID" value="PGH21839.1"/>
    <property type="molecule type" value="Genomic_DNA"/>
</dbReference>
<comment type="caution">
    <text evidence="3">The sequence shown here is derived from an EMBL/GenBank/DDBJ whole genome shotgun (WGS) entry which is preliminary data.</text>
</comment>
<dbReference type="AlphaFoldDB" id="A0A2B7YL93"/>